<dbReference type="Proteomes" id="UP000009374">
    <property type="component" value="Unassembled WGS sequence"/>
</dbReference>
<dbReference type="AlphaFoldDB" id="C6HUB7"/>
<reference evidence="2 3" key="1">
    <citation type="journal article" date="2009" name="Appl. Environ. Microbiol.">
        <title>Community genomic and proteomic analyses of chemoautotrophic iron-oxidizing "Leptospirillum rubarum" (Group II) and "Leptospirillum ferrodiazotrophum" (Group III) bacteria in acid mine drainage biofilms.</title>
        <authorList>
            <person name="Goltsman D.S."/>
            <person name="Denef V.J."/>
            <person name="Singer S.W."/>
            <person name="VerBerkmoes N.C."/>
            <person name="Lefsrud M."/>
            <person name="Mueller R.S."/>
            <person name="Dick G.J."/>
            <person name="Sun C.L."/>
            <person name="Wheeler K.E."/>
            <person name="Zemla A."/>
            <person name="Baker B.J."/>
            <person name="Hauser L."/>
            <person name="Land M."/>
            <person name="Shah M.B."/>
            <person name="Thelen M.P."/>
            <person name="Hettich R.L."/>
            <person name="Banfield J.F."/>
        </authorList>
    </citation>
    <scope>NUCLEOTIDE SEQUENCE [LARGE SCALE GENOMIC DNA]</scope>
</reference>
<keyword evidence="3" id="KW-1185">Reference proteome</keyword>
<dbReference type="PROSITE" id="PS51186">
    <property type="entry name" value="GNAT"/>
    <property type="match status" value="1"/>
</dbReference>
<dbReference type="SUPFAM" id="SSF55729">
    <property type="entry name" value="Acyl-CoA N-acyltransferases (Nat)"/>
    <property type="match status" value="1"/>
</dbReference>
<protein>
    <submittedName>
        <fullName evidence="2">Probable acetyltransferase</fullName>
    </submittedName>
</protein>
<evidence type="ECO:0000313" key="3">
    <source>
        <dbReference type="Proteomes" id="UP000009374"/>
    </source>
</evidence>
<dbReference type="GO" id="GO:0016747">
    <property type="term" value="F:acyltransferase activity, transferring groups other than amino-acyl groups"/>
    <property type="evidence" value="ECO:0007669"/>
    <property type="project" value="InterPro"/>
</dbReference>
<keyword evidence="2" id="KW-0808">Transferase</keyword>
<dbReference type="EMBL" id="GG693853">
    <property type="protein sequence ID" value="EES53850.1"/>
    <property type="molecule type" value="Genomic_DNA"/>
</dbReference>
<organism evidence="2 3">
    <name type="scientific">Leptospirillum ferrodiazotrophum</name>
    <dbReference type="NCBI Taxonomy" id="412449"/>
    <lineage>
        <taxon>Bacteria</taxon>
        <taxon>Pseudomonadati</taxon>
        <taxon>Nitrospirota</taxon>
        <taxon>Nitrospiria</taxon>
        <taxon>Nitrospirales</taxon>
        <taxon>Nitrospiraceae</taxon>
        <taxon>Leptospirillum</taxon>
    </lineage>
</organism>
<accession>C6HUB7</accession>
<evidence type="ECO:0000313" key="2">
    <source>
        <dbReference type="EMBL" id="EES53850.1"/>
    </source>
</evidence>
<proteinExistence type="predicted"/>
<name>C6HUB7_9BACT</name>
<evidence type="ECO:0000259" key="1">
    <source>
        <dbReference type="PROSITE" id="PS51186"/>
    </source>
</evidence>
<sequence>MSEWRISALEESDLPAFLEGQARAFTSHDKLFEVSVWTQESVEECRSEMPHTRILVAKGPDGEILGGIRGRDVEGVWVIRKLFVVPEARKNGLGTALMERIEGEAPSSCHKLSVCTMLILGENVRLFLGLGYFPDFLMPDHYNHLHLICFRKDPSQRPSSRH</sequence>
<feature type="domain" description="N-acetyltransferase" evidence="1">
    <location>
        <begin position="4"/>
        <end position="154"/>
    </location>
</feature>
<dbReference type="Pfam" id="PF00583">
    <property type="entry name" value="Acetyltransf_1"/>
    <property type="match status" value="1"/>
</dbReference>
<dbReference type="Gene3D" id="3.40.630.30">
    <property type="match status" value="1"/>
</dbReference>
<dbReference type="CDD" id="cd04301">
    <property type="entry name" value="NAT_SF"/>
    <property type="match status" value="1"/>
</dbReference>
<dbReference type="InterPro" id="IPR016181">
    <property type="entry name" value="Acyl_CoA_acyltransferase"/>
</dbReference>
<gene>
    <name evidence="2" type="ORF">UBAL3_48660064</name>
</gene>
<dbReference type="InterPro" id="IPR000182">
    <property type="entry name" value="GNAT_dom"/>
</dbReference>